<dbReference type="Gene3D" id="2.60.40.1120">
    <property type="entry name" value="Carboxypeptidase-like, regulatory domain"/>
    <property type="match status" value="1"/>
</dbReference>
<comment type="similarity">
    <text evidence="8">Belongs to the TonB-dependent receptor family.</text>
</comment>
<comment type="subcellular location">
    <subcellularLocation>
        <location evidence="1 8">Cell outer membrane</location>
        <topology evidence="1 8">Multi-pass membrane protein</topology>
    </subcellularLocation>
</comment>
<dbReference type="GO" id="GO:0044718">
    <property type="term" value="P:siderophore transmembrane transport"/>
    <property type="evidence" value="ECO:0007669"/>
    <property type="project" value="TreeGrafter"/>
</dbReference>
<evidence type="ECO:0000256" key="8">
    <source>
        <dbReference type="PROSITE-ProRule" id="PRU01360"/>
    </source>
</evidence>
<dbReference type="SMART" id="SM00965">
    <property type="entry name" value="STN"/>
    <property type="match status" value="1"/>
</dbReference>
<feature type="signal peptide" evidence="9">
    <location>
        <begin position="1"/>
        <end position="21"/>
    </location>
</feature>
<dbReference type="GO" id="GO:0015344">
    <property type="term" value="F:siderophore uptake transmembrane transporter activity"/>
    <property type="evidence" value="ECO:0007669"/>
    <property type="project" value="TreeGrafter"/>
</dbReference>
<evidence type="ECO:0000256" key="3">
    <source>
        <dbReference type="ARBA" id="ARBA00022452"/>
    </source>
</evidence>
<dbReference type="InterPro" id="IPR008969">
    <property type="entry name" value="CarboxyPept-like_regulatory"/>
</dbReference>
<keyword evidence="7 8" id="KW-0998">Cell outer membrane</keyword>
<evidence type="ECO:0000256" key="2">
    <source>
        <dbReference type="ARBA" id="ARBA00022448"/>
    </source>
</evidence>
<protein>
    <submittedName>
        <fullName evidence="11">TonB-linked SusC/RagA family outer membrane protein</fullName>
    </submittedName>
</protein>
<dbReference type="InterPro" id="IPR039426">
    <property type="entry name" value="TonB-dep_rcpt-like"/>
</dbReference>
<gene>
    <name evidence="11" type="ORF">BC643_1023</name>
</gene>
<dbReference type="FunFam" id="2.170.130.10:FF:000003">
    <property type="entry name" value="SusC/RagA family TonB-linked outer membrane protein"/>
    <property type="match status" value="1"/>
</dbReference>
<dbReference type="Gene3D" id="2.40.170.20">
    <property type="entry name" value="TonB-dependent receptor, beta-barrel domain"/>
    <property type="match status" value="1"/>
</dbReference>
<dbReference type="Pfam" id="PF07660">
    <property type="entry name" value="STN"/>
    <property type="match status" value="1"/>
</dbReference>
<organism evidence="11 12">
    <name type="scientific">Mangrovibacterium diazotrophicum</name>
    <dbReference type="NCBI Taxonomy" id="1261403"/>
    <lineage>
        <taxon>Bacteria</taxon>
        <taxon>Pseudomonadati</taxon>
        <taxon>Bacteroidota</taxon>
        <taxon>Bacteroidia</taxon>
        <taxon>Marinilabiliales</taxon>
        <taxon>Prolixibacteraceae</taxon>
        <taxon>Mangrovibacterium</taxon>
    </lineage>
</organism>
<keyword evidence="5 9" id="KW-0732">Signal</keyword>
<dbReference type="NCBIfam" id="TIGR04056">
    <property type="entry name" value="OMP_RagA_SusC"/>
    <property type="match status" value="1"/>
</dbReference>
<evidence type="ECO:0000313" key="11">
    <source>
        <dbReference type="EMBL" id="RKD90682.1"/>
    </source>
</evidence>
<evidence type="ECO:0000313" key="12">
    <source>
        <dbReference type="Proteomes" id="UP000283387"/>
    </source>
</evidence>
<dbReference type="PANTHER" id="PTHR30069:SF29">
    <property type="entry name" value="HEMOGLOBIN AND HEMOGLOBIN-HAPTOGLOBIN-BINDING PROTEIN 1-RELATED"/>
    <property type="match status" value="1"/>
</dbReference>
<evidence type="ECO:0000256" key="6">
    <source>
        <dbReference type="ARBA" id="ARBA00023136"/>
    </source>
</evidence>
<dbReference type="InterPro" id="IPR036942">
    <property type="entry name" value="Beta-barrel_TonB_sf"/>
</dbReference>
<evidence type="ECO:0000256" key="9">
    <source>
        <dbReference type="SAM" id="SignalP"/>
    </source>
</evidence>
<dbReference type="Pfam" id="PF13715">
    <property type="entry name" value="CarbopepD_reg_2"/>
    <property type="match status" value="1"/>
</dbReference>
<dbReference type="NCBIfam" id="TIGR04057">
    <property type="entry name" value="SusC_RagA_signa"/>
    <property type="match status" value="1"/>
</dbReference>
<keyword evidence="2 8" id="KW-0813">Transport</keyword>
<dbReference type="InterPro" id="IPR023997">
    <property type="entry name" value="TonB-dep_OMP_SusC/RagA_CS"/>
</dbReference>
<evidence type="ECO:0000256" key="4">
    <source>
        <dbReference type="ARBA" id="ARBA00022692"/>
    </source>
</evidence>
<dbReference type="AlphaFoldDB" id="A0A419W5E5"/>
<sequence length="1109" mass="122820">MKLTLILTLLSTFTVFGGSFAQSSKLNLKLQNRQVKDVLNEIEDQSNYSFMYDNKQVDVNRRVSIEVQGKNIDEVLADIFAGTNVSYKVIDRHIMLVANESHSSNMQQSVKVTGKVADKSGQPLPGVTVMIKGTTQGTITDFDGVYTLDDVPGDGILVFSFVGMRSQEIPIMGQSTIDATLQDETIGLEEVVAIGYGTQKRATLTGSIAEVKGQELKRSPQPNLSNSLAGKFSGVIINNRSGEPGYDDSNFYVRGLATTGNNDVLVVVDGVPGQIGGLSRLDPNDIESLTILKDASAAVYGSRAANGVILVTTKRGESGKPTLTYSFNYGLSLPTRLPDMADAATYAEIMNEIDYYNNPDGGMNQFYSEAEIQKFRDGSDPLNYPNTNWAKETLRNATPQTKHNISLTGGSESLKYFVSIGRLSQDGLYKDGVTKYEQSNIRTNIDADITDRLTFGVSISGRKEDRRYPIASAGDIFRSIYRAYPTVAARFPNGLPTSGIENNNPILMATDIGGVNNNPTYVLNTILKASYEIPKIKGLTVDGVYALDNSWSFSKAFSKPYSVYDYDSSSDSYSETITGGSAGKAMLTEGQENTSLTTASLKLNYEKRWGEHQIKALAGYEQSENKQETFEAIAYNFPTTETPELSQGGSASTDKEISGSSYKYTRRSYFGRLAYDYKEKYMLEGQMRVDGSSIFPEGERYGFFPAISAGWRISQESWFADNVNFMQNLKLRASYGELGNDNVDQFQYYNNFSFNNQYVIGSDVHEGIDLVKLANPNITWEVAKKTDIALEGLLFDGFSFEFIYFQQNRSNILAAKNASIPSVSGIVNGYDADPLVPYENIGKIDNKGFELNLGYKHRQGDFSYNIAGNLTYAKNKVIFVDEAAGTLDYQKETGKTLNSYLLYNVIGIFRTQDDLDNNPHLSGAQLGDLIYEDYDKNGEITADDQVRSKYSNIPEITFGLNLSANWKNFDFSMVFAGQAKVSQYVLPESGTVGNFYSSWADNRWSPTNINGSYPRVDTRASSSINGGLYQNNFWLNDASFVRLKNLEVGYTVPNIVLSKINIKDVRFYVSGFNLFTITGVKDYDPEGSSESGQFYPQQKIFNFGINVKF</sequence>
<dbReference type="InterPro" id="IPR037066">
    <property type="entry name" value="Plug_dom_sf"/>
</dbReference>
<dbReference type="SUPFAM" id="SSF56935">
    <property type="entry name" value="Porins"/>
    <property type="match status" value="1"/>
</dbReference>
<dbReference type="EMBL" id="RAPN01000001">
    <property type="protein sequence ID" value="RKD90682.1"/>
    <property type="molecule type" value="Genomic_DNA"/>
</dbReference>
<dbReference type="InterPro" id="IPR012910">
    <property type="entry name" value="Plug_dom"/>
</dbReference>
<dbReference type="FunFam" id="2.60.40.1120:FF:000003">
    <property type="entry name" value="Outer membrane protein Omp121"/>
    <property type="match status" value="1"/>
</dbReference>
<evidence type="ECO:0000259" key="10">
    <source>
        <dbReference type="SMART" id="SM00965"/>
    </source>
</evidence>
<keyword evidence="3 8" id="KW-1134">Transmembrane beta strand</keyword>
<name>A0A419W5E5_9BACT</name>
<dbReference type="PROSITE" id="PS52016">
    <property type="entry name" value="TONB_DEPENDENT_REC_3"/>
    <property type="match status" value="1"/>
</dbReference>
<dbReference type="Gene3D" id="2.170.130.10">
    <property type="entry name" value="TonB-dependent receptor, plug domain"/>
    <property type="match status" value="1"/>
</dbReference>
<feature type="domain" description="Secretin/TonB short N-terminal" evidence="10">
    <location>
        <begin position="48"/>
        <end position="99"/>
    </location>
</feature>
<evidence type="ECO:0000256" key="1">
    <source>
        <dbReference type="ARBA" id="ARBA00004571"/>
    </source>
</evidence>
<accession>A0A419W5E5</accession>
<keyword evidence="12" id="KW-1185">Reference proteome</keyword>
<comment type="caution">
    <text evidence="11">The sequence shown here is derived from an EMBL/GenBank/DDBJ whole genome shotgun (WGS) entry which is preliminary data.</text>
</comment>
<reference evidence="11 12" key="1">
    <citation type="submission" date="2018-09" db="EMBL/GenBank/DDBJ databases">
        <title>Genomic Encyclopedia of Archaeal and Bacterial Type Strains, Phase II (KMG-II): from individual species to whole genera.</title>
        <authorList>
            <person name="Goeker M."/>
        </authorList>
    </citation>
    <scope>NUCLEOTIDE SEQUENCE [LARGE SCALE GENOMIC DNA]</scope>
    <source>
        <strain evidence="11 12">DSM 27148</strain>
    </source>
</reference>
<feature type="chain" id="PRO_5019293696" evidence="9">
    <location>
        <begin position="22"/>
        <end position="1109"/>
    </location>
</feature>
<dbReference type="SUPFAM" id="SSF49464">
    <property type="entry name" value="Carboxypeptidase regulatory domain-like"/>
    <property type="match status" value="1"/>
</dbReference>
<evidence type="ECO:0000256" key="7">
    <source>
        <dbReference type="ARBA" id="ARBA00023237"/>
    </source>
</evidence>
<proteinExistence type="inferred from homology"/>
<keyword evidence="6 8" id="KW-0472">Membrane</keyword>
<dbReference type="Proteomes" id="UP000283387">
    <property type="component" value="Unassembled WGS sequence"/>
</dbReference>
<dbReference type="Pfam" id="PF07715">
    <property type="entry name" value="Plug"/>
    <property type="match status" value="1"/>
</dbReference>
<dbReference type="PANTHER" id="PTHR30069">
    <property type="entry name" value="TONB-DEPENDENT OUTER MEMBRANE RECEPTOR"/>
    <property type="match status" value="1"/>
</dbReference>
<keyword evidence="4 8" id="KW-0812">Transmembrane</keyword>
<dbReference type="InterPro" id="IPR011662">
    <property type="entry name" value="Secretin/TonB_short_N"/>
</dbReference>
<dbReference type="InterPro" id="IPR023996">
    <property type="entry name" value="TonB-dep_OMP_SusC/RagA"/>
</dbReference>
<evidence type="ECO:0000256" key="5">
    <source>
        <dbReference type="ARBA" id="ARBA00022729"/>
    </source>
</evidence>
<dbReference type="GO" id="GO:0009279">
    <property type="term" value="C:cell outer membrane"/>
    <property type="evidence" value="ECO:0007669"/>
    <property type="project" value="UniProtKB-SubCell"/>
</dbReference>